<proteinExistence type="predicted"/>
<evidence type="ECO:0000313" key="2">
    <source>
        <dbReference type="Proteomes" id="UP000566819"/>
    </source>
</evidence>
<accession>A0A8H4RDI6</accession>
<dbReference type="EMBL" id="JAAMPI010001202">
    <property type="protein sequence ID" value="KAF4626197.1"/>
    <property type="molecule type" value="Genomic_DNA"/>
</dbReference>
<dbReference type="AlphaFoldDB" id="A0A8H4RDI6"/>
<evidence type="ECO:0000313" key="1">
    <source>
        <dbReference type="EMBL" id="KAF4626197.1"/>
    </source>
</evidence>
<comment type="caution">
    <text evidence="1">The sequence shown here is derived from an EMBL/GenBank/DDBJ whole genome shotgun (WGS) entry which is preliminary data.</text>
</comment>
<protein>
    <submittedName>
        <fullName evidence="1">Uncharacterized protein</fullName>
    </submittedName>
</protein>
<keyword evidence="2" id="KW-1185">Reference proteome</keyword>
<gene>
    <name evidence="1" type="ORF">G7Y89_g11963</name>
</gene>
<name>A0A8H4RDI6_9HELO</name>
<dbReference type="Gene3D" id="3.40.50.300">
    <property type="entry name" value="P-loop containing nucleotide triphosphate hydrolases"/>
    <property type="match status" value="1"/>
</dbReference>
<dbReference type="InterPro" id="IPR027417">
    <property type="entry name" value="P-loop_NTPase"/>
</dbReference>
<reference evidence="1 2" key="1">
    <citation type="submission" date="2020-03" db="EMBL/GenBank/DDBJ databases">
        <title>Draft Genome Sequence of Cudoniella acicularis.</title>
        <authorList>
            <person name="Buettner E."/>
            <person name="Kellner H."/>
        </authorList>
    </citation>
    <scope>NUCLEOTIDE SEQUENCE [LARGE SCALE GENOMIC DNA]</scope>
    <source>
        <strain evidence="1 2">DSM 108380</strain>
    </source>
</reference>
<organism evidence="1 2">
    <name type="scientific">Cudoniella acicularis</name>
    <dbReference type="NCBI Taxonomy" id="354080"/>
    <lineage>
        <taxon>Eukaryota</taxon>
        <taxon>Fungi</taxon>
        <taxon>Dikarya</taxon>
        <taxon>Ascomycota</taxon>
        <taxon>Pezizomycotina</taxon>
        <taxon>Leotiomycetes</taxon>
        <taxon>Helotiales</taxon>
        <taxon>Tricladiaceae</taxon>
        <taxon>Cudoniella</taxon>
    </lineage>
</organism>
<sequence length="209" mass="23170">MHFPTLETCISECLQAIEGLGVMLGCPTIATAPSAGQLPTSSAHGAHSTPEFIEILALNSAKVHFHASQLNSWCPATSEQKDKVEESTITNLLNQALKLDKNLPQPLALETRGYEGAELILFFHKVDEFRKQLESGSSRIKYYCRDYNGPDQDAEAALQYFTKLFLSKSPPGRKTVVKYCSSGDKTLAEKLDTCMRIALDRAQNNRLEF</sequence>
<dbReference type="Proteomes" id="UP000566819">
    <property type="component" value="Unassembled WGS sequence"/>
</dbReference>